<dbReference type="FunFam" id="1.10.510.10:FF:000078">
    <property type="entry name" value="Serine/threonine-protein kinase PRP4 homolog"/>
    <property type="match status" value="1"/>
</dbReference>
<dbReference type="OrthoDB" id="3967at2759"/>
<name>A0A835ZI02_9STRA</name>
<dbReference type="PROSITE" id="PS50011">
    <property type="entry name" value="PROTEIN_KINASE_DOM"/>
    <property type="match status" value="1"/>
</dbReference>
<dbReference type="SUPFAM" id="SSF56112">
    <property type="entry name" value="Protein kinase-like (PK-like)"/>
    <property type="match status" value="1"/>
</dbReference>
<proteinExistence type="inferred from homology"/>
<reference evidence="9" key="1">
    <citation type="submission" date="2021-02" db="EMBL/GenBank/DDBJ databases">
        <title>First Annotated Genome of the Yellow-green Alga Tribonema minus.</title>
        <authorList>
            <person name="Mahan K.M."/>
        </authorList>
    </citation>
    <scope>NUCLEOTIDE SEQUENCE</scope>
    <source>
        <strain evidence="9">UTEX B ZZ1240</strain>
    </source>
</reference>
<dbReference type="PANTHER" id="PTHR24058:SF103">
    <property type="entry name" value="SERINE_THREONINE-PROTEIN KINASE PRP4 HOMOLOG"/>
    <property type="match status" value="1"/>
</dbReference>
<evidence type="ECO:0000259" key="8">
    <source>
        <dbReference type="PROSITE" id="PS50011"/>
    </source>
</evidence>
<evidence type="ECO:0000313" key="9">
    <source>
        <dbReference type="EMBL" id="KAG5191645.1"/>
    </source>
</evidence>
<dbReference type="InterPro" id="IPR011009">
    <property type="entry name" value="Kinase-like_dom_sf"/>
</dbReference>
<keyword evidence="5 9" id="KW-0418">Kinase</keyword>
<dbReference type="InterPro" id="IPR050494">
    <property type="entry name" value="Ser_Thr_dual-spec_kinase"/>
</dbReference>
<evidence type="ECO:0000256" key="7">
    <source>
        <dbReference type="ARBA" id="ARBA00023596"/>
    </source>
</evidence>
<keyword evidence="2" id="KW-0723">Serine/threonine-protein kinase</keyword>
<dbReference type="Gene3D" id="1.10.510.10">
    <property type="entry name" value="Transferase(Phosphotransferase) domain 1"/>
    <property type="match status" value="1"/>
</dbReference>
<dbReference type="GO" id="GO:0005524">
    <property type="term" value="F:ATP binding"/>
    <property type="evidence" value="ECO:0007669"/>
    <property type="project" value="UniProtKB-KW"/>
</dbReference>
<dbReference type="Pfam" id="PF00069">
    <property type="entry name" value="Pkinase"/>
    <property type="match status" value="1"/>
</dbReference>
<keyword evidence="4" id="KW-0547">Nucleotide-binding</keyword>
<dbReference type="GO" id="GO:0004674">
    <property type="term" value="F:protein serine/threonine kinase activity"/>
    <property type="evidence" value="ECO:0007669"/>
    <property type="project" value="UniProtKB-KW"/>
</dbReference>
<evidence type="ECO:0000313" key="10">
    <source>
        <dbReference type="Proteomes" id="UP000664859"/>
    </source>
</evidence>
<dbReference type="EC" id="2.7.11.1" evidence="1"/>
<dbReference type="Proteomes" id="UP000664859">
    <property type="component" value="Unassembled WGS sequence"/>
</dbReference>
<dbReference type="PROSITE" id="PS00108">
    <property type="entry name" value="PROTEIN_KINASE_ST"/>
    <property type="match status" value="1"/>
</dbReference>
<evidence type="ECO:0000256" key="1">
    <source>
        <dbReference type="ARBA" id="ARBA00012513"/>
    </source>
</evidence>
<protein>
    <recommendedName>
        <fullName evidence="1">non-specific serine/threonine protein kinase</fullName>
        <ecNumber evidence="1">2.7.11.1</ecNumber>
    </recommendedName>
</protein>
<dbReference type="AlphaFoldDB" id="A0A835ZI02"/>
<evidence type="ECO:0000256" key="6">
    <source>
        <dbReference type="ARBA" id="ARBA00022840"/>
    </source>
</evidence>
<evidence type="ECO:0000256" key="2">
    <source>
        <dbReference type="ARBA" id="ARBA00022527"/>
    </source>
</evidence>
<feature type="non-terminal residue" evidence="9">
    <location>
        <position position="296"/>
    </location>
</feature>
<evidence type="ECO:0000256" key="5">
    <source>
        <dbReference type="ARBA" id="ARBA00022777"/>
    </source>
</evidence>
<comment type="caution">
    <text evidence="9">The sequence shown here is derived from an EMBL/GenBank/DDBJ whole genome shotgun (WGS) entry which is preliminary data.</text>
</comment>
<keyword evidence="3" id="KW-0808">Transferase</keyword>
<evidence type="ECO:0000256" key="3">
    <source>
        <dbReference type="ARBA" id="ARBA00022679"/>
    </source>
</evidence>
<dbReference type="SMART" id="SM00220">
    <property type="entry name" value="S_TKc"/>
    <property type="match status" value="1"/>
</dbReference>
<gene>
    <name evidence="9" type="ORF">JKP88DRAFT_191571</name>
</gene>
<dbReference type="Gene3D" id="3.30.200.20">
    <property type="entry name" value="Phosphorylase Kinase, domain 1"/>
    <property type="match status" value="1"/>
</dbReference>
<accession>A0A835ZI02</accession>
<dbReference type="PANTHER" id="PTHR24058">
    <property type="entry name" value="DUAL SPECIFICITY PROTEIN KINASE"/>
    <property type="match status" value="1"/>
</dbReference>
<comment type="similarity">
    <text evidence="7">Belongs to the protein kinase superfamily. CMGC Ser/Thr protein kinase family.</text>
</comment>
<evidence type="ECO:0000256" key="4">
    <source>
        <dbReference type="ARBA" id="ARBA00022741"/>
    </source>
</evidence>
<sequence>MIRANDQMRKMAQREVAICRELAAHDPQCRKHCILMLASLEHKNHVVMVFESMQMNLRETLKKFGRRVGINVRAVRTYAHQLFVALRHLAARRVIHADIKPDNILVSQGFGCLKLADFGSAFHETDSDLDPTPYLVSRWYRAPEIILGLEYDRAIDTWSVAATLYELYMGASLFPGRDNNDMLAKMMELKGAFPPRMVKQHLRQFDKVAGLRPHFAEDLQFMLQEPDPITGKAKVRMTTPTAPTKTMRQLLLGGPHSSGEDRETVLHLADFLEKCLALDPKRRLTVADAFEHPFIK</sequence>
<dbReference type="InterPro" id="IPR008271">
    <property type="entry name" value="Ser/Thr_kinase_AS"/>
</dbReference>
<organism evidence="9 10">
    <name type="scientific">Tribonema minus</name>
    <dbReference type="NCBI Taxonomy" id="303371"/>
    <lineage>
        <taxon>Eukaryota</taxon>
        <taxon>Sar</taxon>
        <taxon>Stramenopiles</taxon>
        <taxon>Ochrophyta</taxon>
        <taxon>PX clade</taxon>
        <taxon>Xanthophyceae</taxon>
        <taxon>Tribonematales</taxon>
        <taxon>Tribonemataceae</taxon>
        <taxon>Tribonema</taxon>
    </lineage>
</organism>
<dbReference type="EMBL" id="JAFCMP010000017">
    <property type="protein sequence ID" value="KAG5191645.1"/>
    <property type="molecule type" value="Genomic_DNA"/>
</dbReference>
<dbReference type="InterPro" id="IPR000719">
    <property type="entry name" value="Prot_kinase_dom"/>
</dbReference>
<keyword evidence="6" id="KW-0067">ATP-binding</keyword>
<keyword evidence="10" id="KW-1185">Reference proteome</keyword>
<feature type="domain" description="Protein kinase" evidence="8">
    <location>
        <begin position="1"/>
        <end position="295"/>
    </location>
</feature>